<comment type="catalytic activity">
    <reaction evidence="8">
        <text>(7R,8S)-8-amino-7-(carboxyamino)nonanoate + ATP = (4R,5S)-dethiobiotin + ADP + phosphate + H(+)</text>
        <dbReference type="Rhea" id="RHEA:63684"/>
        <dbReference type="ChEBI" id="CHEBI:15378"/>
        <dbReference type="ChEBI" id="CHEBI:30616"/>
        <dbReference type="ChEBI" id="CHEBI:43474"/>
        <dbReference type="ChEBI" id="CHEBI:149470"/>
        <dbReference type="ChEBI" id="CHEBI:149473"/>
        <dbReference type="ChEBI" id="CHEBI:456216"/>
    </reaction>
</comment>
<protein>
    <recommendedName>
        <fullName evidence="9">ATP-dependent dethiobiotin synthetase BioD</fullName>
        <ecNumber evidence="9">6.3.3.3</ecNumber>
    </recommendedName>
    <alternativeName>
        <fullName evidence="9">DTB synthetase</fullName>
        <shortName evidence="9">DTBS</shortName>
    </alternativeName>
    <alternativeName>
        <fullName evidence="9">Dethiobiotin synthase</fullName>
    </alternativeName>
</protein>
<feature type="binding site" evidence="9">
    <location>
        <begin position="13"/>
        <end position="18"/>
    </location>
    <ligand>
        <name>ATP</name>
        <dbReference type="ChEBI" id="CHEBI:30616"/>
    </ligand>
</feature>
<dbReference type="SUPFAM" id="SSF52540">
    <property type="entry name" value="P-loop containing nucleoside triphosphate hydrolases"/>
    <property type="match status" value="1"/>
</dbReference>
<proteinExistence type="inferred from homology"/>
<reference evidence="10 11" key="1">
    <citation type="journal article" date="2020" name="Syst. Appl. Microbiol.">
        <title>Alienimonas chondri sp. nov., a novel planctomycete isolated from the biofilm of the red alga Chondrus crispus.</title>
        <authorList>
            <person name="Vitorino I."/>
            <person name="Albuquerque L."/>
            <person name="Wiegand S."/>
            <person name="Kallscheuer N."/>
            <person name="da Costa M.S."/>
            <person name="Lobo-da-Cunha A."/>
            <person name="Jogler C."/>
            <person name="Lage O.M."/>
        </authorList>
    </citation>
    <scope>NUCLEOTIDE SEQUENCE [LARGE SCALE GENOMIC DNA]</scope>
    <source>
        <strain evidence="10 11">LzC2</strain>
    </source>
</reference>
<gene>
    <name evidence="10" type="primary">bioD1</name>
    <name evidence="9" type="synonym">bioD</name>
    <name evidence="10" type="ORF">LzC2_17690</name>
</gene>
<evidence type="ECO:0000256" key="5">
    <source>
        <dbReference type="ARBA" id="ARBA00022756"/>
    </source>
</evidence>
<evidence type="ECO:0000256" key="6">
    <source>
        <dbReference type="ARBA" id="ARBA00022840"/>
    </source>
</evidence>
<keyword evidence="6 9" id="KW-0067">ATP-binding</keyword>
<feature type="binding site" evidence="9">
    <location>
        <position position="17"/>
    </location>
    <ligand>
        <name>Mg(2+)</name>
        <dbReference type="ChEBI" id="CHEBI:18420"/>
    </ligand>
</feature>
<comment type="function">
    <text evidence="9">Catalyzes a mechanistically unusual reaction, the ATP-dependent insertion of CO2 between the N7 and N8 nitrogen atoms of 7,8-diaminopelargonic acid (DAPA, also called 7,8-diammoniononanoate) to form a ureido ring.</text>
</comment>
<sequence length="229" mass="24147">MPPGLLITGTDTDVGKTYVTAKLAERLRGGGSSVGVYKPACSGAEVFHGEPVWADIEALRSAADLTTADDDRICPQRFLAPLAPPIAAARERRTVDRDLLTEGARRWADRCDHLLVEGAGGLLCPLAEDVTVLDVAADLGYPLLIVARAGLGTVNHTLLTIAVAKARSVPVAGVVLNETNAREPEAATNAAMIERFGETTVLGVIPPGGELPANIDWETLVRRPLQEDG</sequence>
<keyword evidence="11" id="KW-1185">Reference proteome</keyword>
<dbReference type="NCBIfam" id="TIGR00347">
    <property type="entry name" value="bioD"/>
    <property type="match status" value="1"/>
</dbReference>
<feature type="binding site" evidence="9">
    <location>
        <position position="55"/>
    </location>
    <ligand>
        <name>ATP</name>
        <dbReference type="ChEBI" id="CHEBI:30616"/>
    </ligand>
</feature>
<keyword evidence="7 9" id="KW-0460">Magnesium</keyword>
<feature type="binding site" evidence="9">
    <location>
        <begin position="177"/>
        <end position="178"/>
    </location>
    <ligand>
        <name>ATP</name>
        <dbReference type="ChEBI" id="CHEBI:30616"/>
    </ligand>
</feature>
<evidence type="ECO:0000313" key="11">
    <source>
        <dbReference type="Proteomes" id="UP000609651"/>
    </source>
</evidence>
<comment type="subunit">
    <text evidence="9">Homodimer.</text>
</comment>
<comment type="subcellular location">
    <subcellularLocation>
        <location evidence="9">Cytoplasm</location>
    </subcellularLocation>
</comment>
<dbReference type="HAMAP" id="MF_00336">
    <property type="entry name" value="BioD"/>
    <property type="match status" value="1"/>
</dbReference>
<feature type="binding site" evidence="9">
    <location>
        <position position="117"/>
    </location>
    <ligand>
        <name>Mg(2+)</name>
        <dbReference type="ChEBI" id="CHEBI:18420"/>
    </ligand>
</feature>
<name>A0ABX1VF72_9PLAN</name>
<evidence type="ECO:0000256" key="8">
    <source>
        <dbReference type="ARBA" id="ARBA00047386"/>
    </source>
</evidence>
<evidence type="ECO:0000256" key="9">
    <source>
        <dbReference type="HAMAP-Rule" id="MF_00336"/>
    </source>
</evidence>
<comment type="caution">
    <text evidence="9">Lacks conserved residue(s) required for the propagation of feature annotation.</text>
</comment>
<evidence type="ECO:0000256" key="3">
    <source>
        <dbReference type="ARBA" id="ARBA00022723"/>
    </source>
</evidence>
<comment type="similarity">
    <text evidence="9">Belongs to the dethiobiotin synthetase family.</text>
</comment>
<feature type="binding site" evidence="9">
    <location>
        <position position="55"/>
    </location>
    <ligand>
        <name>Mg(2+)</name>
        <dbReference type="ChEBI" id="CHEBI:18420"/>
    </ligand>
</feature>
<evidence type="ECO:0000256" key="7">
    <source>
        <dbReference type="ARBA" id="ARBA00022842"/>
    </source>
</evidence>
<feature type="binding site" evidence="9">
    <location>
        <position position="42"/>
    </location>
    <ligand>
        <name>substrate</name>
    </ligand>
</feature>
<dbReference type="Pfam" id="PF13500">
    <property type="entry name" value="AAA_26"/>
    <property type="match status" value="1"/>
</dbReference>
<evidence type="ECO:0000313" key="10">
    <source>
        <dbReference type="EMBL" id="NNJ25696.1"/>
    </source>
</evidence>
<dbReference type="PIRSF" id="PIRSF006755">
    <property type="entry name" value="DTB_synth"/>
    <property type="match status" value="1"/>
</dbReference>
<feature type="active site" evidence="9">
    <location>
        <position position="38"/>
    </location>
</feature>
<dbReference type="EC" id="6.3.3.3" evidence="9"/>
<dbReference type="RefSeq" id="WP_171185966.1">
    <property type="nucleotide sequence ID" value="NZ_WTPX01000046.1"/>
</dbReference>
<keyword evidence="2 9" id="KW-0436">Ligase</keyword>
<accession>A0ABX1VF72</accession>
<dbReference type="PANTHER" id="PTHR43210:SF2">
    <property type="entry name" value="ATP-DEPENDENT DETHIOBIOTIN SYNTHETASE BIOD 2"/>
    <property type="match status" value="1"/>
</dbReference>
<dbReference type="Gene3D" id="3.40.50.300">
    <property type="entry name" value="P-loop containing nucleotide triphosphate hydrolases"/>
    <property type="match status" value="1"/>
</dbReference>
<feature type="binding site" evidence="9">
    <location>
        <begin position="117"/>
        <end position="120"/>
    </location>
    <ligand>
        <name>ATP</name>
        <dbReference type="ChEBI" id="CHEBI:30616"/>
    </ligand>
</feature>
<dbReference type="PANTHER" id="PTHR43210">
    <property type="entry name" value="DETHIOBIOTIN SYNTHETASE"/>
    <property type="match status" value="1"/>
</dbReference>
<dbReference type="CDD" id="cd03109">
    <property type="entry name" value="DTBS"/>
    <property type="match status" value="1"/>
</dbReference>
<dbReference type="InterPro" id="IPR027417">
    <property type="entry name" value="P-loop_NTPase"/>
</dbReference>
<dbReference type="GO" id="GO:0004141">
    <property type="term" value="F:dethiobiotin synthase activity"/>
    <property type="evidence" value="ECO:0007669"/>
    <property type="project" value="UniProtKB-EC"/>
</dbReference>
<evidence type="ECO:0000256" key="4">
    <source>
        <dbReference type="ARBA" id="ARBA00022741"/>
    </source>
</evidence>
<dbReference type="InterPro" id="IPR004472">
    <property type="entry name" value="DTB_synth_BioD"/>
</dbReference>
<dbReference type="EMBL" id="WTPX01000046">
    <property type="protein sequence ID" value="NNJ25696.1"/>
    <property type="molecule type" value="Genomic_DNA"/>
</dbReference>
<comment type="caution">
    <text evidence="10">The sequence shown here is derived from an EMBL/GenBank/DDBJ whole genome shotgun (WGS) entry which is preliminary data.</text>
</comment>
<evidence type="ECO:0000256" key="2">
    <source>
        <dbReference type="ARBA" id="ARBA00022598"/>
    </source>
</evidence>
<keyword evidence="3 9" id="KW-0479">Metal-binding</keyword>
<comment type="pathway">
    <text evidence="9">Cofactor biosynthesis; biotin biosynthesis; biotin from 7,8-diaminononanoate: step 1/2.</text>
</comment>
<organism evidence="10 11">
    <name type="scientific">Alienimonas chondri</name>
    <dbReference type="NCBI Taxonomy" id="2681879"/>
    <lineage>
        <taxon>Bacteria</taxon>
        <taxon>Pseudomonadati</taxon>
        <taxon>Planctomycetota</taxon>
        <taxon>Planctomycetia</taxon>
        <taxon>Planctomycetales</taxon>
        <taxon>Planctomycetaceae</taxon>
        <taxon>Alienimonas</taxon>
    </lineage>
</organism>
<keyword evidence="4 9" id="KW-0547">Nucleotide-binding</keyword>
<comment type="catalytic activity">
    <reaction evidence="9">
        <text>(7R,8S)-7,8-diammoniononanoate + CO2 + ATP = (4R,5S)-dethiobiotin + ADP + phosphate + 3 H(+)</text>
        <dbReference type="Rhea" id="RHEA:15805"/>
        <dbReference type="ChEBI" id="CHEBI:15378"/>
        <dbReference type="ChEBI" id="CHEBI:16526"/>
        <dbReference type="ChEBI" id="CHEBI:30616"/>
        <dbReference type="ChEBI" id="CHEBI:43474"/>
        <dbReference type="ChEBI" id="CHEBI:149469"/>
        <dbReference type="ChEBI" id="CHEBI:149473"/>
        <dbReference type="ChEBI" id="CHEBI:456216"/>
        <dbReference type="EC" id="6.3.3.3"/>
    </reaction>
</comment>
<keyword evidence="1 9" id="KW-0963">Cytoplasm</keyword>
<dbReference type="Proteomes" id="UP000609651">
    <property type="component" value="Unassembled WGS sequence"/>
</dbReference>
<comment type="cofactor">
    <cofactor evidence="9">
        <name>Mg(2+)</name>
        <dbReference type="ChEBI" id="CHEBI:18420"/>
    </cofactor>
</comment>
<evidence type="ECO:0000256" key="1">
    <source>
        <dbReference type="ARBA" id="ARBA00022490"/>
    </source>
</evidence>
<keyword evidence="5 9" id="KW-0093">Biotin biosynthesis</keyword>